<gene>
    <name evidence="10" type="ORF">FPE01S_05_00090</name>
</gene>
<proteinExistence type="predicted"/>
<evidence type="ECO:0000256" key="7">
    <source>
        <dbReference type="ARBA" id="ARBA00023136"/>
    </source>
</evidence>
<evidence type="ECO:0000256" key="2">
    <source>
        <dbReference type="ARBA" id="ARBA00022676"/>
    </source>
</evidence>
<keyword evidence="6 8" id="KW-1133">Transmembrane helix</keyword>
<dbReference type="RefSeq" id="WP_046371335.1">
    <property type="nucleotide sequence ID" value="NZ_BBWV01000005.1"/>
</dbReference>
<feature type="transmembrane region" description="Helical" evidence="8">
    <location>
        <begin position="271"/>
        <end position="292"/>
    </location>
</feature>
<dbReference type="EMBL" id="BBWV01000005">
    <property type="protein sequence ID" value="GAO45312.1"/>
    <property type="molecule type" value="Genomic_DNA"/>
</dbReference>
<dbReference type="InterPro" id="IPR029044">
    <property type="entry name" value="Nucleotide-diphossugar_trans"/>
</dbReference>
<reference evidence="10 11" key="1">
    <citation type="submission" date="2015-04" db="EMBL/GenBank/DDBJ databases">
        <title>Whole genome shotgun sequence of Flavihumibacter petaseus NBRC 106054.</title>
        <authorList>
            <person name="Miyazawa S."/>
            <person name="Hosoyama A."/>
            <person name="Hashimoto M."/>
            <person name="Noguchi M."/>
            <person name="Tsuchikane K."/>
            <person name="Ohji S."/>
            <person name="Yamazoe A."/>
            <person name="Ichikawa N."/>
            <person name="Kimura A."/>
            <person name="Fujita N."/>
        </authorList>
    </citation>
    <scope>NUCLEOTIDE SEQUENCE [LARGE SCALE GENOMIC DNA]</scope>
    <source>
        <strain evidence="10 11">NBRC 106054</strain>
    </source>
</reference>
<dbReference type="CDD" id="cd04187">
    <property type="entry name" value="DPM1_like_bac"/>
    <property type="match status" value="1"/>
</dbReference>
<sequence>MDLSIVIPLLNEAESLPELCAWICRVMDENGYSYEVILVDDGSTDESWEVIKTLHRENPLIKGIKFQRNYGKSGALNEGFRAAQGDVVITMDADLQDSPDEIPGLRSMILNDGYDLVSGWKKKRYDNTLTKNLPSKLFNAATRSVSGIYLHDFNCGLKAYRQKTVKSIEVYGEMHRYIPVIAKWAGFRKIGEKVVEHRARKYGVTKFGLSRFVNGFLDLASITFVGKYGKKPMHFFGLWGTLCFLIGFISITYLIIGKIVDPEVSLSNRPAFYIGLTVMIIGSQLFLAGFLGELISRNAPGRNLYLIEEKTGLG</sequence>
<keyword evidence="11" id="KW-1185">Reference proteome</keyword>
<protein>
    <submittedName>
        <fullName evidence="10">Glycosyltransferase</fullName>
    </submittedName>
</protein>
<keyword evidence="5" id="KW-0448">Lipopolysaccharide biosynthesis</keyword>
<dbReference type="Gene3D" id="3.90.550.10">
    <property type="entry name" value="Spore Coat Polysaccharide Biosynthesis Protein SpsA, Chain A"/>
    <property type="match status" value="1"/>
</dbReference>
<evidence type="ECO:0000256" key="8">
    <source>
        <dbReference type="SAM" id="Phobius"/>
    </source>
</evidence>
<dbReference type="OrthoDB" id="9807778at2"/>
<organism evidence="10 11">
    <name type="scientific">Flavihumibacter petaseus NBRC 106054</name>
    <dbReference type="NCBI Taxonomy" id="1220578"/>
    <lineage>
        <taxon>Bacteria</taxon>
        <taxon>Pseudomonadati</taxon>
        <taxon>Bacteroidota</taxon>
        <taxon>Chitinophagia</taxon>
        <taxon>Chitinophagales</taxon>
        <taxon>Chitinophagaceae</taxon>
        <taxon>Flavihumibacter</taxon>
    </lineage>
</organism>
<dbReference type="Proteomes" id="UP000033121">
    <property type="component" value="Unassembled WGS sequence"/>
</dbReference>
<dbReference type="PANTHER" id="PTHR48090">
    <property type="entry name" value="UNDECAPRENYL-PHOSPHATE 4-DEOXY-4-FORMAMIDO-L-ARABINOSE TRANSFERASE-RELATED"/>
    <property type="match status" value="1"/>
</dbReference>
<dbReference type="InterPro" id="IPR050256">
    <property type="entry name" value="Glycosyltransferase_2"/>
</dbReference>
<dbReference type="Pfam" id="PF00535">
    <property type="entry name" value="Glycos_transf_2"/>
    <property type="match status" value="1"/>
</dbReference>
<keyword evidence="1" id="KW-1003">Cell membrane</keyword>
<dbReference type="InterPro" id="IPR001173">
    <property type="entry name" value="Glyco_trans_2-like"/>
</dbReference>
<evidence type="ECO:0000256" key="4">
    <source>
        <dbReference type="ARBA" id="ARBA00022692"/>
    </source>
</evidence>
<keyword evidence="7 8" id="KW-0472">Membrane</keyword>
<evidence type="ECO:0000256" key="6">
    <source>
        <dbReference type="ARBA" id="ARBA00022989"/>
    </source>
</evidence>
<keyword evidence="4 8" id="KW-0812">Transmembrane</keyword>
<name>A0A0E9N5S5_9BACT</name>
<evidence type="ECO:0000259" key="9">
    <source>
        <dbReference type="Pfam" id="PF00535"/>
    </source>
</evidence>
<dbReference type="AlphaFoldDB" id="A0A0E9N5S5"/>
<dbReference type="STRING" id="1220578.FPE01S_05_00090"/>
<dbReference type="GO" id="GO:0099621">
    <property type="term" value="F:undecaprenyl-phosphate 4-deoxy-4-formamido-L-arabinose transferase activity"/>
    <property type="evidence" value="ECO:0007669"/>
    <property type="project" value="TreeGrafter"/>
</dbReference>
<dbReference type="GO" id="GO:0005886">
    <property type="term" value="C:plasma membrane"/>
    <property type="evidence" value="ECO:0007669"/>
    <property type="project" value="TreeGrafter"/>
</dbReference>
<feature type="domain" description="Glycosyltransferase 2-like" evidence="9">
    <location>
        <begin position="4"/>
        <end position="165"/>
    </location>
</feature>
<evidence type="ECO:0000313" key="11">
    <source>
        <dbReference type="Proteomes" id="UP000033121"/>
    </source>
</evidence>
<evidence type="ECO:0000256" key="3">
    <source>
        <dbReference type="ARBA" id="ARBA00022679"/>
    </source>
</evidence>
<dbReference type="GO" id="GO:0009103">
    <property type="term" value="P:lipopolysaccharide biosynthetic process"/>
    <property type="evidence" value="ECO:0007669"/>
    <property type="project" value="UniProtKB-KW"/>
</dbReference>
<dbReference type="SUPFAM" id="SSF53448">
    <property type="entry name" value="Nucleotide-diphospho-sugar transferases"/>
    <property type="match status" value="1"/>
</dbReference>
<evidence type="ECO:0000313" key="10">
    <source>
        <dbReference type="EMBL" id="GAO45312.1"/>
    </source>
</evidence>
<evidence type="ECO:0000256" key="1">
    <source>
        <dbReference type="ARBA" id="ARBA00022475"/>
    </source>
</evidence>
<keyword evidence="2" id="KW-0328">Glycosyltransferase</keyword>
<evidence type="ECO:0000256" key="5">
    <source>
        <dbReference type="ARBA" id="ARBA00022985"/>
    </source>
</evidence>
<accession>A0A0E9N5S5</accession>
<feature type="transmembrane region" description="Helical" evidence="8">
    <location>
        <begin position="236"/>
        <end position="256"/>
    </location>
</feature>
<comment type="caution">
    <text evidence="10">The sequence shown here is derived from an EMBL/GenBank/DDBJ whole genome shotgun (WGS) entry which is preliminary data.</text>
</comment>
<dbReference type="PANTHER" id="PTHR48090:SF3">
    <property type="entry name" value="UNDECAPRENYL-PHOSPHATE 4-DEOXY-4-FORMAMIDO-L-ARABINOSE TRANSFERASE"/>
    <property type="match status" value="1"/>
</dbReference>
<keyword evidence="3 10" id="KW-0808">Transferase</keyword>